<dbReference type="PANTHER" id="PTHR15284:SF0">
    <property type="entry name" value="GH23983P"/>
    <property type="match status" value="1"/>
</dbReference>
<dbReference type="InterPro" id="IPR047229">
    <property type="entry name" value="NFIL3-like"/>
</dbReference>
<sequence>MPKKDVQPLVKSGYNEDVRANAIMANEEKTRSEFSDEPKYRGRRWTTPDNGKDEHYWEKRRRNNEAAKRSRERRRLNDMATEAKLLELSEENCLLKNELETFRKILPFTNHTPLATALSAPAAPTVVRNTRPLLTRINSYPRENLAPYPANFWSCRRTSSPVAPQLYTAKAAQLASIFGYAFPTPYAAAAACGDNIMMSQLRQANVGSPKTIMEHLARATEYPCPWEVDLFGQTDSKQYLRQKLLEKQARSPDEANGAIKVVSTPGWSNLNIIQESLTTAHANNGLPTSSNLHNVADIPLNGERNSTEDLSSVRSSSSCDTHCGRSQAKNAMLKWSDPTQRDVWQPTDRYAERRRRNNEAAKRCRANRRALYESRYKRVQQLERENARIKAEATQLNQELEQLRASIARKVPSNMRNNNSDDLFAKRTNDDYDDHERTSLTRSSSDTDASTDPYSAEMDSNEKCQLMCNANVSNCRSFEKEQSVA</sequence>
<evidence type="ECO:0000259" key="8">
    <source>
        <dbReference type="PROSITE" id="PS50217"/>
    </source>
</evidence>
<dbReference type="AlphaFoldDB" id="A0A077Z6V5"/>
<proteinExistence type="inferred from homology"/>
<dbReference type="SMART" id="SM00338">
    <property type="entry name" value="BRLZ"/>
    <property type="match status" value="2"/>
</dbReference>
<keyword evidence="6" id="KW-0175">Coiled coil</keyword>
<feature type="compositionally biased region" description="Basic and acidic residues" evidence="7">
    <location>
        <begin position="423"/>
        <end position="439"/>
    </location>
</feature>
<keyword evidence="5" id="KW-0539">Nucleus</keyword>
<dbReference type="InterPro" id="IPR004827">
    <property type="entry name" value="bZIP"/>
</dbReference>
<evidence type="ECO:0000313" key="9">
    <source>
        <dbReference type="EMBL" id="CDW54415.1"/>
    </source>
</evidence>
<dbReference type="GO" id="GO:0005634">
    <property type="term" value="C:nucleus"/>
    <property type="evidence" value="ECO:0007669"/>
    <property type="project" value="TreeGrafter"/>
</dbReference>
<feature type="compositionally biased region" description="Low complexity" evidence="7">
    <location>
        <begin position="440"/>
        <end position="455"/>
    </location>
</feature>
<evidence type="ECO:0000256" key="5">
    <source>
        <dbReference type="ARBA" id="ARBA00023242"/>
    </source>
</evidence>
<dbReference type="PROSITE" id="PS00036">
    <property type="entry name" value="BZIP_BASIC"/>
    <property type="match status" value="1"/>
</dbReference>
<reference evidence="9" key="1">
    <citation type="submission" date="2014-01" db="EMBL/GenBank/DDBJ databases">
        <authorList>
            <person name="Aslett M."/>
        </authorList>
    </citation>
    <scope>NUCLEOTIDE SEQUENCE</scope>
</reference>
<evidence type="ECO:0000256" key="1">
    <source>
        <dbReference type="ARBA" id="ARBA00006079"/>
    </source>
</evidence>
<feature type="compositionally biased region" description="Basic and acidic residues" evidence="7">
    <location>
        <begin position="26"/>
        <end position="40"/>
    </location>
</feature>
<keyword evidence="2" id="KW-0805">Transcription regulation</keyword>
<dbReference type="GO" id="GO:0003677">
    <property type="term" value="F:DNA binding"/>
    <property type="evidence" value="ECO:0007669"/>
    <property type="project" value="UniProtKB-KW"/>
</dbReference>
<evidence type="ECO:0000256" key="3">
    <source>
        <dbReference type="ARBA" id="ARBA00023125"/>
    </source>
</evidence>
<dbReference type="STRING" id="36087.A0A077Z6V5"/>
<feature type="domain" description="BZIP" evidence="8">
    <location>
        <begin position="347"/>
        <end position="410"/>
    </location>
</feature>
<evidence type="ECO:0000256" key="6">
    <source>
        <dbReference type="SAM" id="Coils"/>
    </source>
</evidence>
<keyword evidence="4" id="KW-0804">Transcription</keyword>
<dbReference type="GO" id="GO:0007623">
    <property type="term" value="P:circadian rhythm"/>
    <property type="evidence" value="ECO:0007669"/>
    <property type="project" value="TreeGrafter"/>
</dbReference>
<dbReference type="FunFam" id="1.20.5.170:FF:000025">
    <property type="entry name" value="nuclear factor interleukin-3-regulated protein-like"/>
    <property type="match status" value="1"/>
</dbReference>
<dbReference type="PANTHER" id="PTHR15284">
    <property type="entry name" value="NUCLEAR FACTOR INTERLEUKIN-3-REGULATED PROTEIN"/>
    <property type="match status" value="1"/>
</dbReference>
<feature type="coiled-coil region" evidence="6">
    <location>
        <begin position="372"/>
        <end position="410"/>
    </location>
</feature>
<dbReference type="SUPFAM" id="SSF57959">
    <property type="entry name" value="Leucine zipper domain"/>
    <property type="match status" value="2"/>
</dbReference>
<feature type="region of interest" description="Disordered" evidence="7">
    <location>
        <begin position="411"/>
        <end position="458"/>
    </location>
</feature>
<reference evidence="9" key="2">
    <citation type="submission" date="2014-03" db="EMBL/GenBank/DDBJ databases">
        <title>The whipworm genome and dual-species transcriptomics of an intimate host-pathogen interaction.</title>
        <authorList>
            <person name="Foth B.J."/>
            <person name="Tsai I.J."/>
            <person name="Reid A.J."/>
            <person name="Bancroft A.J."/>
            <person name="Nichol S."/>
            <person name="Tracey A."/>
            <person name="Holroyd N."/>
            <person name="Cotton J.A."/>
            <person name="Stanley E.J."/>
            <person name="Zarowiecki M."/>
            <person name="Liu J.Z."/>
            <person name="Huckvale T."/>
            <person name="Cooper P.J."/>
            <person name="Grencis R.K."/>
            <person name="Berriman M."/>
        </authorList>
    </citation>
    <scope>NUCLEOTIDE SEQUENCE [LARGE SCALE GENOMIC DNA]</scope>
</reference>
<organism evidence="9 10">
    <name type="scientific">Trichuris trichiura</name>
    <name type="common">Whipworm</name>
    <name type="synonym">Trichocephalus trichiurus</name>
    <dbReference type="NCBI Taxonomy" id="36087"/>
    <lineage>
        <taxon>Eukaryota</taxon>
        <taxon>Metazoa</taxon>
        <taxon>Ecdysozoa</taxon>
        <taxon>Nematoda</taxon>
        <taxon>Enoplea</taxon>
        <taxon>Dorylaimia</taxon>
        <taxon>Trichinellida</taxon>
        <taxon>Trichuridae</taxon>
        <taxon>Trichuris</taxon>
    </lineage>
</organism>
<keyword evidence="10" id="KW-1185">Reference proteome</keyword>
<evidence type="ECO:0000313" key="10">
    <source>
        <dbReference type="Proteomes" id="UP000030665"/>
    </source>
</evidence>
<dbReference type="CDD" id="cd14695">
    <property type="entry name" value="bZIP_HLF"/>
    <property type="match status" value="1"/>
</dbReference>
<feature type="domain" description="BZIP" evidence="8">
    <location>
        <begin position="53"/>
        <end position="104"/>
    </location>
</feature>
<dbReference type="OrthoDB" id="6022300at2759"/>
<feature type="region of interest" description="Disordered" evidence="7">
    <location>
        <begin position="303"/>
        <end position="323"/>
    </location>
</feature>
<evidence type="ECO:0000256" key="7">
    <source>
        <dbReference type="SAM" id="MobiDB-lite"/>
    </source>
</evidence>
<evidence type="ECO:0000256" key="2">
    <source>
        <dbReference type="ARBA" id="ARBA00023015"/>
    </source>
</evidence>
<dbReference type="Pfam" id="PF07716">
    <property type="entry name" value="bZIP_2"/>
    <property type="match status" value="2"/>
</dbReference>
<accession>A0A077Z6V5</accession>
<gene>
    <name evidence="9" type="ORF">TTRE_0000268501</name>
</gene>
<name>A0A077Z6V5_TRITR</name>
<comment type="similarity">
    <text evidence="1">Belongs to the bZIP family. NFIL3 subfamily.</text>
</comment>
<dbReference type="InterPro" id="IPR046347">
    <property type="entry name" value="bZIP_sf"/>
</dbReference>
<dbReference type="PROSITE" id="PS50217">
    <property type="entry name" value="BZIP"/>
    <property type="match status" value="2"/>
</dbReference>
<keyword evidence="3" id="KW-0238">DNA-binding</keyword>
<feature type="compositionally biased region" description="Basic and acidic residues" evidence="7">
    <location>
        <begin position="50"/>
        <end position="69"/>
    </location>
</feature>
<dbReference type="GO" id="GO:0003700">
    <property type="term" value="F:DNA-binding transcription factor activity"/>
    <property type="evidence" value="ECO:0007669"/>
    <property type="project" value="InterPro"/>
</dbReference>
<dbReference type="Proteomes" id="UP000030665">
    <property type="component" value="Unassembled WGS sequence"/>
</dbReference>
<protein>
    <submittedName>
        <fullName evidence="9">Nuclear factor interleukin-3-regulated protein</fullName>
    </submittedName>
</protein>
<evidence type="ECO:0000256" key="4">
    <source>
        <dbReference type="ARBA" id="ARBA00023163"/>
    </source>
</evidence>
<feature type="region of interest" description="Disordered" evidence="7">
    <location>
        <begin position="25"/>
        <end position="75"/>
    </location>
</feature>
<dbReference type="Gene3D" id="1.20.5.170">
    <property type="match status" value="2"/>
</dbReference>
<dbReference type="EMBL" id="HG805895">
    <property type="protein sequence ID" value="CDW54415.1"/>
    <property type="molecule type" value="Genomic_DNA"/>
</dbReference>